<evidence type="ECO:0000313" key="1">
    <source>
        <dbReference type="EMBL" id="MDU9007067.1"/>
    </source>
</evidence>
<proteinExistence type="predicted"/>
<accession>A0ABU3VLK1</accession>
<keyword evidence="2" id="KW-1185">Reference proteome</keyword>
<gene>
    <name evidence="1" type="ORF">QO231_24920</name>
</gene>
<organism evidence="1 2">
    <name type="scientific">Sedimentitalea todarodis</name>
    <dbReference type="NCBI Taxonomy" id="1631240"/>
    <lineage>
        <taxon>Bacteria</taxon>
        <taxon>Pseudomonadati</taxon>
        <taxon>Pseudomonadota</taxon>
        <taxon>Alphaproteobacteria</taxon>
        <taxon>Rhodobacterales</taxon>
        <taxon>Paracoccaceae</taxon>
        <taxon>Sedimentitalea</taxon>
    </lineage>
</organism>
<comment type="caution">
    <text evidence="1">The sequence shown here is derived from an EMBL/GenBank/DDBJ whole genome shotgun (WGS) entry which is preliminary data.</text>
</comment>
<name>A0ABU3VLK1_9RHOB</name>
<dbReference type="RefSeq" id="WP_316782665.1">
    <property type="nucleotide sequence ID" value="NZ_JASMWN010000044.1"/>
</dbReference>
<evidence type="ECO:0000313" key="2">
    <source>
        <dbReference type="Proteomes" id="UP001255416"/>
    </source>
</evidence>
<protein>
    <recommendedName>
        <fullName evidence="3">Transposase</fullName>
    </recommendedName>
</protein>
<sequence length="64" mass="7544">MAWQKATGYGQRSRVEAQIGRYKQVIGSRLRSRKMETQTTETRIAVKVLNRMTRLRRATYERVA</sequence>
<evidence type="ECO:0008006" key="3">
    <source>
        <dbReference type="Google" id="ProtNLM"/>
    </source>
</evidence>
<dbReference type="Proteomes" id="UP001255416">
    <property type="component" value="Unassembled WGS sequence"/>
</dbReference>
<reference evidence="2" key="1">
    <citation type="submission" date="2023-05" db="EMBL/GenBank/DDBJ databases">
        <title>Sedimentitalea sp. nov. JM2-8.</title>
        <authorList>
            <person name="Huang J."/>
        </authorList>
    </citation>
    <scope>NUCLEOTIDE SEQUENCE [LARGE SCALE GENOMIC DNA]</scope>
    <source>
        <strain evidence="2">KHS03</strain>
    </source>
</reference>
<dbReference type="EMBL" id="JASMWN010000044">
    <property type="protein sequence ID" value="MDU9007067.1"/>
    <property type="molecule type" value="Genomic_DNA"/>
</dbReference>